<name>A0A9N9HGR3_9GLOM</name>
<keyword evidence="12" id="KW-0378">Hydrolase</keyword>
<organism evidence="13 14">
    <name type="scientific">Ambispora leptoticha</name>
    <dbReference type="NCBI Taxonomy" id="144679"/>
    <lineage>
        <taxon>Eukaryota</taxon>
        <taxon>Fungi</taxon>
        <taxon>Fungi incertae sedis</taxon>
        <taxon>Mucoromycota</taxon>
        <taxon>Glomeromycotina</taxon>
        <taxon>Glomeromycetes</taxon>
        <taxon>Archaeosporales</taxon>
        <taxon>Ambisporaceae</taxon>
        <taxon>Ambispora</taxon>
    </lineage>
</organism>
<dbReference type="OrthoDB" id="443318at2759"/>
<dbReference type="GO" id="GO:0006915">
    <property type="term" value="P:apoptotic process"/>
    <property type="evidence" value="ECO:0007669"/>
    <property type="project" value="UniProtKB-KW"/>
</dbReference>
<keyword evidence="10" id="KW-0472">Membrane</keyword>
<keyword evidence="6" id="KW-0053">Apoptosis</keyword>
<dbReference type="Gene3D" id="3.40.50.1820">
    <property type="entry name" value="alpha/beta hydrolase"/>
    <property type="match status" value="1"/>
</dbReference>
<keyword evidence="11" id="KW-0325">Glycoprotein</keyword>
<evidence type="ECO:0000256" key="8">
    <source>
        <dbReference type="ARBA" id="ARBA00022989"/>
    </source>
</evidence>
<reference evidence="13" key="1">
    <citation type="submission" date="2021-06" db="EMBL/GenBank/DDBJ databases">
        <authorList>
            <person name="Kallberg Y."/>
            <person name="Tangrot J."/>
            <person name="Rosling A."/>
        </authorList>
    </citation>
    <scope>NUCLEOTIDE SEQUENCE</scope>
    <source>
        <strain evidence="13">FL130A</strain>
    </source>
</reference>
<keyword evidence="12" id="KW-0645">Protease</keyword>
<dbReference type="AlphaFoldDB" id="A0A9N9HGR3"/>
<dbReference type="PRINTS" id="PR00724">
    <property type="entry name" value="CRBOXYPTASEC"/>
</dbReference>
<keyword evidence="14" id="KW-1185">Reference proteome</keyword>
<feature type="non-terminal residue" evidence="13">
    <location>
        <position position="1"/>
    </location>
</feature>
<accession>A0A9N9HGR3</accession>
<sequence>WHQDAHVVYVDQPFGVGFSRIPEQTKVENETQVGEYVYKFLVNFFKVFPKLQTKEIYLGGESYAGFYVSYIAKYLLDVNDSKGIFINDPVLDQYWRQIPSSTLAYFAEQNLLNSTAQETLQRQYNKCLPLYQSKKSSEATGTDYFNGTGECDIQVIAYSDVRESTNPCFFEYDIRENCQTNPPPQQPLNLEPINYTEYFQDPRVRKALHVPEEVSPWDVCVSGILDPVDPSLVPVNILPSINERGVKILIWTGDKDAILNHIGIEWSIGNLTWAGATGFLENVTRPICDAKNQVVGKIQTERNLTYILIHNAGHFLTADQQEVSRMVLRNVVFDDP</sequence>
<dbReference type="GO" id="GO:0006508">
    <property type="term" value="P:proteolysis"/>
    <property type="evidence" value="ECO:0007669"/>
    <property type="project" value="UniProtKB-KW"/>
</dbReference>
<comment type="catalytic activity">
    <reaction evidence="1">
        <text>Preferential release of a C-terminal arginine or lysine residue.</text>
        <dbReference type="EC" id="3.4.16.6"/>
    </reaction>
</comment>
<dbReference type="InterPro" id="IPR001563">
    <property type="entry name" value="Peptidase_S10"/>
</dbReference>
<evidence type="ECO:0000256" key="5">
    <source>
        <dbReference type="ARBA" id="ARBA00022692"/>
    </source>
</evidence>
<evidence type="ECO:0000256" key="2">
    <source>
        <dbReference type="ARBA" id="ARBA00004393"/>
    </source>
</evidence>
<evidence type="ECO:0000256" key="10">
    <source>
        <dbReference type="ARBA" id="ARBA00023136"/>
    </source>
</evidence>
<dbReference type="Proteomes" id="UP000789508">
    <property type="component" value="Unassembled WGS sequence"/>
</dbReference>
<keyword evidence="7" id="KW-0732">Signal</keyword>
<dbReference type="GO" id="GO:0005794">
    <property type="term" value="C:Golgi apparatus"/>
    <property type="evidence" value="ECO:0007669"/>
    <property type="project" value="UniProtKB-SubCell"/>
</dbReference>
<dbReference type="Pfam" id="PF00450">
    <property type="entry name" value="Peptidase_S10"/>
    <property type="match status" value="1"/>
</dbReference>
<keyword evidence="5" id="KW-0812">Transmembrane</keyword>
<evidence type="ECO:0000256" key="3">
    <source>
        <dbReference type="ARBA" id="ARBA00009431"/>
    </source>
</evidence>
<evidence type="ECO:0000256" key="12">
    <source>
        <dbReference type="RuleBase" id="RU361156"/>
    </source>
</evidence>
<keyword evidence="8" id="KW-1133">Transmembrane helix</keyword>
<evidence type="ECO:0000256" key="9">
    <source>
        <dbReference type="ARBA" id="ARBA00023034"/>
    </source>
</evidence>
<evidence type="ECO:0000256" key="7">
    <source>
        <dbReference type="ARBA" id="ARBA00022729"/>
    </source>
</evidence>
<evidence type="ECO:0000256" key="6">
    <source>
        <dbReference type="ARBA" id="ARBA00022703"/>
    </source>
</evidence>
<comment type="similarity">
    <text evidence="3 12">Belongs to the peptidase S10 family.</text>
</comment>
<dbReference type="GO" id="GO:0004185">
    <property type="term" value="F:serine-type carboxypeptidase activity"/>
    <property type="evidence" value="ECO:0007669"/>
    <property type="project" value="UniProtKB-UniRule"/>
</dbReference>
<gene>
    <name evidence="13" type="ORF">ALEPTO_LOCUS11152</name>
</gene>
<proteinExistence type="inferred from homology"/>
<comment type="subcellular location">
    <subcellularLocation>
        <location evidence="2">Golgi apparatus</location>
        <location evidence="2">trans-Golgi network membrane</location>
        <topology evidence="2">Single-pass type I membrane protein</topology>
    </subcellularLocation>
</comment>
<dbReference type="EC" id="3.4.16.-" evidence="12"/>
<evidence type="ECO:0000256" key="11">
    <source>
        <dbReference type="ARBA" id="ARBA00023180"/>
    </source>
</evidence>
<evidence type="ECO:0000313" key="13">
    <source>
        <dbReference type="EMBL" id="CAG8689343.1"/>
    </source>
</evidence>
<dbReference type="InterPro" id="IPR018202">
    <property type="entry name" value="Ser_caboxypep_ser_AS"/>
</dbReference>
<dbReference type="PANTHER" id="PTHR11802:SF190">
    <property type="entry name" value="PHEROMONE-PROCESSING CARBOXYPEPTIDASE KEX1"/>
    <property type="match status" value="1"/>
</dbReference>
<protein>
    <recommendedName>
        <fullName evidence="12">Carboxypeptidase</fullName>
        <ecNumber evidence="12">3.4.16.-</ecNumber>
    </recommendedName>
</protein>
<dbReference type="EMBL" id="CAJVPS010016260">
    <property type="protein sequence ID" value="CAG8689343.1"/>
    <property type="molecule type" value="Genomic_DNA"/>
</dbReference>
<evidence type="ECO:0000313" key="14">
    <source>
        <dbReference type="Proteomes" id="UP000789508"/>
    </source>
</evidence>
<dbReference type="PANTHER" id="PTHR11802">
    <property type="entry name" value="SERINE PROTEASE FAMILY S10 SERINE CARBOXYPEPTIDASE"/>
    <property type="match status" value="1"/>
</dbReference>
<dbReference type="PROSITE" id="PS00131">
    <property type="entry name" value="CARBOXYPEPT_SER_SER"/>
    <property type="match status" value="1"/>
</dbReference>
<dbReference type="SUPFAM" id="SSF53474">
    <property type="entry name" value="alpha/beta-Hydrolases"/>
    <property type="match status" value="1"/>
</dbReference>
<keyword evidence="9" id="KW-0333">Golgi apparatus</keyword>
<evidence type="ECO:0000256" key="1">
    <source>
        <dbReference type="ARBA" id="ARBA00001003"/>
    </source>
</evidence>
<keyword evidence="4 12" id="KW-0121">Carboxypeptidase</keyword>
<comment type="caution">
    <text evidence="13">The sequence shown here is derived from an EMBL/GenBank/DDBJ whole genome shotgun (WGS) entry which is preliminary data.</text>
</comment>
<evidence type="ECO:0000256" key="4">
    <source>
        <dbReference type="ARBA" id="ARBA00022645"/>
    </source>
</evidence>
<dbReference type="InterPro" id="IPR029058">
    <property type="entry name" value="AB_hydrolase_fold"/>
</dbReference>
<feature type="non-terminal residue" evidence="13">
    <location>
        <position position="336"/>
    </location>
</feature>